<dbReference type="InterPro" id="IPR036249">
    <property type="entry name" value="Thioredoxin-like_sf"/>
</dbReference>
<name>A0A1S6HJX4_9GAMM</name>
<dbReference type="Pfam" id="PF05768">
    <property type="entry name" value="Glrx-like"/>
    <property type="match status" value="1"/>
</dbReference>
<reference evidence="1 2" key="1">
    <citation type="submission" date="2016-03" db="EMBL/GenBank/DDBJ databases">
        <title>Complete genome sequence of Shewanella psychrophila WP2, a deep sea bacterium isolated from west Pacific sediment.</title>
        <authorList>
            <person name="Xu G."/>
            <person name="Jian H."/>
        </authorList>
    </citation>
    <scope>NUCLEOTIDE SEQUENCE [LARGE SCALE GENOMIC DNA]</scope>
    <source>
        <strain evidence="1 2">WP2</strain>
    </source>
</reference>
<gene>
    <name evidence="1" type="ORF">Sps_00600</name>
</gene>
<proteinExistence type="predicted"/>
<dbReference type="OrthoDB" id="8537427at2"/>
<dbReference type="KEGG" id="spsw:Sps_00600"/>
<evidence type="ECO:0000313" key="2">
    <source>
        <dbReference type="Proteomes" id="UP000189545"/>
    </source>
</evidence>
<dbReference type="AlphaFoldDB" id="A0A1S6HJX4"/>
<dbReference type="STRING" id="225848.Sps_00600"/>
<sequence length="77" mass="8822">MPSKSYILFHTDACHLCDLAEQLIEMSGVSYIKTDICDDEKLAEQYGIRIPVLKQLDSENELNWPFDEDVLKNFLGA</sequence>
<organism evidence="1 2">
    <name type="scientific">Shewanella psychrophila</name>
    <dbReference type="NCBI Taxonomy" id="225848"/>
    <lineage>
        <taxon>Bacteria</taxon>
        <taxon>Pseudomonadati</taxon>
        <taxon>Pseudomonadota</taxon>
        <taxon>Gammaproteobacteria</taxon>
        <taxon>Alteromonadales</taxon>
        <taxon>Shewanellaceae</taxon>
        <taxon>Shewanella</taxon>
    </lineage>
</organism>
<dbReference type="Proteomes" id="UP000189545">
    <property type="component" value="Chromosome"/>
</dbReference>
<keyword evidence="2" id="KW-1185">Reference proteome</keyword>
<accession>A0A1S6HJX4</accession>
<dbReference type="RefSeq" id="WP_077751122.1">
    <property type="nucleotide sequence ID" value="NZ_CP014782.1"/>
</dbReference>
<dbReference type="EMBL" id="CP014782">
    <property type="protein sequence ID" value="AQS35798.1"/>
    <property type="molecule type" value="Genomic_DNA"/>
</dbReference>
<dbReference type="SUPFAM" id="SSF52833">
    <property type="entry name" value="Thioredoxin-like"/>
    <property type="match status" value="1"/>
</dbReference>
<evidence type="ECO:0000313" key="1">
    <source>
        <dbReference type="EMBL" id="AQS35798.1"/>
    </source>
</evidence>
<protein>
    <submittedName>
        <fullName evidence="1">Glutaredoxin-like domain (DUF836)</fullName>
    </submittedName>
</protein>
<dbReference type="InterPro" id="IPR008554">
    <property type="entry name" value="Glutaredoxin-like"/>
</dbReference>
<dbReference type="Gene3D" id="3.40.30.10">
    <property type="entry name" value="Glutaredoxin"/>
    <property type="match status" value="1"/>
</dbReference>